<organism evidence="2 3">
    <name type="scientific">Ampelomyces quisqualis</name>
    <name type="common">Powdery mildew agent</name>
    <dbReference type="NCBI Taxonomy" id="50730"/>
    <lineage>
        <taxon>Eukaryota</taxon>
        <taxon>Fungi</taxon>
        <taxon>Dikarya</taxon>
        <taxon>Ascomycota</taxon>
        <taxon>Pezizomycotina</taxon>
        <taxon>Dothideomycetes</taxon>
        <taxon>Pleosporomycetidae</taxon>
        <taxon>Pleosporales</taxon>
        <taxon>Pleosporineae</taxon>
        <taxon>Phaeosphaeriaceae</taxon>
        <taxon>Ampelomyces</taxon>
    </lineage>
</organism>
<dbReference type="EMBL" id="ML979133">
    <property type="protein sequence ID" value="KAF1919456.1"/>
    <property type="molecule type" value="Genomic_DNA"/>
</dbReference>
<evidence type="ECO:0000313" key="3">
    <source>
        <dbReference type="Proteomes" id="UP000800096"/>
    </source>
</evidence>
<name>A0A6A5QY11_AMPQU</name>
<feature type="region of interest" description="Disordered" evidence="1">
    <location>
        <begin position="196"/>
        <end position="217"/>
    </location>
</feature>
<protein>
    <submittedName>
        <fullName evidence="2">Uncharacterized protein</fullName>
    </submittedName>
</protein>
<feature type="compositionally biased region" description="Polar residues" evidence="1">
    <location>
        <begin position="197"/>
        <end position="217"/>
    </location>
</feature>
<proteinExistence type="predicted"/>
<gene>
    <name evidence="2" type="ORF">BDU57DRAFT_512558</name>
</gene>
<evidence type="ECO:0000256" key="1">
    <source>
        <dbReference type="SAM" id="MobiDB-lite"/>
    </source>
</evidence>
<dbReference type="Proteomes" id="UP000800096">
    <property type="component" value="Unassembled WGS sequence"/>
</dbReference>
<sequence>MGDFDRLPDASRDRLLERPRTRALMAPKNSEAARDECDVCDPGDMGADDVCEFCEPTVSVRIGCICCKLGRDVIVNSWVFAVCDGSCDEASIRDRSRVDGDRTPQIPFETKLLVRLKLHQDIRRASNHTCSLGQSMAIPISQPVHLGAYSSGSVTLPSKPPIGPIRPGAWRAGLSSSHLLTDSLLRVRGLEYPQKPCTANTSKPSQAPTTLSPCVAP</sequence>
<accession>A0A6A5QY11</accession>
<reference evidence="2" key="1">
    <citation type="journal article" date="2020" name="Stud. Mycol.">
        <title>101 Dothideomycetes genomes: a test case for predicting lifestyles and emergence of pathogens.</title>
        <authorList>
            <person name="Haridas S."/>
            <person name="Albert R."/>
            <person name="Binder M."/>
            <person name="Bloem J."/>
            <person name="Labutti K."/>
            <person name="Salamov A."/>
            <person name="Andreopoulos B."/>
            <person name="Baker S."/>
            <person name="Barry K."/>
            <person name="Bills G."/>
            <person name="Bluhm B."/>
            <person name="Cannon C."/>
            <person name="Castanera R."/>
            <person name="Culley D."/>
            <person name="Daum C."/>
            <person name="Ezra D."/>
            <person name="Gonzalez J."/>
            <person name="Henrissat B."/>
            <person name="Kuo A."/>
            <person name="Liang C."/>
            <person name="Lipzen A."/>
            <person name="Lutzoni F."/>
            <person name="Magnuson J."/>
            <person name="Mondo S."/>
            <person name="Nolan M."/>
            <person name="Ohm R."/>
            <person name="Pangilinan J."/>
            <person name="Park H.-J."/>
            <person name="Ramirez L."/>
            <person name="Alfaro M."/>
            <person name="Sun H."/>
            <person name="Tritt A."/>
            <person name="Yoshinaga Y."/>
            <person name="Zwiers L.-H."/>
            <person name="Turgeon B."/>
            <person name="Goodwin S."/>
            <person name="Spatafora J."/>
            <person name="Crous P."/>
            <person name="Grigoriev I."/>
        </authorList>
    </citation>
    <scope>NUCLEOTIDE SEQUENCE</scope>
    <source>
        <strain evidence="2">HMLAC05119</strain>
    </source>
</reference>
<evidence type="ECO:0000313" key="2">
    <source>
        <dbReference type="EMBL" id="KAF1919456.1"/>
    </source>
</evidence>
<keyword evidence="3" id="KW-1185">Reference proteome</keyword>
<dbReference type="AlphaFoldDB" id="A0A6A5QY11"/>